<dbReference type="EMBL" id="DS915699">
    <property type="protein sequence ID" value="EEC17018.1"/>
    <property type="molecule type" value="Genomic_DNA"/>
</dbReference>
<evidence type="ECO:0000256" key="6">
    <source>
        <dbReference type="ARBA" id="ARBA00023180"/>
    </source>
</evidence>
<evidence type="ECO:0000256" key="3">
    <source>
        <dbReference type="ARBA" id="ARBA00022801"/>
    </source>
</evidence>
<dbReference type="VEuPathDB" id="VectorBase:ISCP_035332"/>
<dbReference type="GO" id="GO:0016298">
    <property type="term" value="F:lipase activity"/>
    <property type="evidence" value="ECO:0000318"/>
    <property type="project" value="GO_Central"/>
</dbReference>
<evidence type="ECO:0000313" key="9">
    <source>
        <dbReference type="EMBL" id="EEC17018.1"/>
    </source>
</evidence>
<comment type="similarity">
    <text evidence="1">Belongs to the AB hydrolase superfamily. Lipase family.</text>
</comment>
<evidence type="ECO:0000259" key="8">
    <source>
        <dbReference type="Pfam" id="PF04083"/>
    </source>
</evidence>
<dbReference type="PANTHER" id="PTHR11005">
    <property type="entry name" value="LYSOSOMAL ACID LIPASE-RELATED"/>
    <property type="match status" value="1"/>
</dbReference>
<feature type="active site" description="Charge relay system" evidence="7">
    <location>
        <position position="309"/>
    </location>
</feature>
<dbReference type="EMBL" id="ABJB010847387">
    <property type="status" value="NOT_ANNOTATED_CDS"/>
    <property type="molecule type" value="Genomic_DNA"/>
</dbReference>
<dbReference type="GO" id="GO:0016042">
    <property type="term" value="P:lipid catabolic process"/>
    <property type="evidence" value="ECO:0007669"/>
    <property type="project" value="UniProtKB-KW"/>
</dbReference>
<evidence type="ECO:0000256" key="2">
    <source>
        <dbReference type="ARBA" id="ARBA00022729"/>
    </source>
</evidence>
<dbReference type="PaxDb" id="6945-B7QDU6"/>
<feature type="non-terminal residue" evidence="9">
    <location>
        <position position="1"/>
    </location>
</feature>
<evidence type="ECO:0000256" key="5">
    <source>
        <dbReference type="ARBA" id="ARBA00023098"/>
    </source>
</evidence>
<dbReference type="GO" id="GO:0006629">
    <property type="term" value="P:lipid metabolic process"/>
    <property type="evidence" value="ECO:0000318"/>
    <property type="project" value="GO_Central"/>
</dbReference>
<proteinExistence type="inferred from homology"/>
<dbReference type="STRING" id="6945.B7QDU6"/>
<feature type="active site" description="Nucleophile" evidence="7">
    <location>
        <position position="137"/>
    </location>
</feature>
<dbReference type="VEuPathDB" id="VectorBase:ISCI023846"/>
<keyword evidence="2" id="KW-0732">Signal</keyword>
<dbReference type="Pfam" id="PF04083">
    <property type="entry name" value="Abhydro_lipase"/>
    <property type="match status" value="1"/>
</dbReference>
<keyword evidence="5" id="KW-0443">Lipid metabolism</keyword>
<accession>B7QDU6</accession>
<keyword evidence="3 9" id="KW-0378">Hydrolase</keyword>
<dbReference type="InterPro" id="IPR029058">
    <property type="entry name" value="AB_hydrolase_fold"/>
</dbReference>
<feature type="active site" description="Charge relay system" evidence="7">
    <location>
        <position position="340"/>
    </location>
</feature>
<evidence type="ECO:0000256" key="1">
    <source>
        <dbReference type="ARBA" id="ARBA00010701"/>
    </source>
</evidence>
<sequence>SLIASKGYQVEEYEVTTSDGYILAVQRIPEGRSNALRIQDTPKKVVFLLHGLLGSSADWVLNYPPQSLGFILADAGYDVWLGNVRGNTYSRHVKYNRRSKEFWNFSVDEMIERDLPETLDFVLKRTGRRKLFFVGHSQGTSIMFGLLSLRPEYSEKIKLFCALGPVSAITNTRSPMRYMSPFGKYIGAFVNSLGRYEFLPNNFVMKLLADAVCRHEGPRDVCGNIVFLIYGPETMELNVTRLPVFLCHVPAGTSVRTMVHYSQILISGRFQKFDFGENRNQLVYGASTPPEYDVSRVAVPVALFWSEGDWMADPRDVALLRRRLPNVVLDFKVSQPKFSHIDFAAGIHAKALVYEPMMKLMASYKSAGE</sequence>
<dbReference type="PIRSF" id="PIRSF000862">
    <property type="entry name" value="Steryl_ester_lip"/>
    <property type="match status" value="1"/>
</dbReference>
<reference evidence="10" key="2">
    <citation type="submission" date="2020-05" db="UniProtKB">
        <authorList>
            <consortium name="EnsemblMetazoa"/>
        </authorList>
    </citation>
    <scope>IDENTIFICATION</scope>
    <source>
        <strain evidence="10">wikel</strain>
    </source>
</reference>
<keyword evidence="4" id="KW-0442">Lipid degradation</keyword>
<evidence type="ECO:0000313" key="11">
    <source>
        <dbReference type="Proteomes" id="UP000001555"/>
    </source>
</evidence>
<dbReference type="AlphaFoldDB" id="B7QDU6"/>
<keyword evidence="11" id="KW-1185">Reference proteome</keyword>
<dbReference type="ESTHER" id="ixosc-b7qdu6">
    <property type="family name" value="Acidic_Lipase"/>
</dbReference>
<dbReference type="HOGENOM" id="CLU_010974_0_3_1"/>
<dbReference type="InterPro" id="IPR025483">
    <property type="entry name" value="Lipase_euk"/>
</dbReference>
<dbReference type="VEuPathDB" id="VectorBase:ISCW012188"/>
<dbReference type="FunFam" id="3.40.50.1820:FF:000021">
    <property type="entry name" value="Lipase"/>
    <property type="match status" value="1"/>
</dbReference>
<evidence type="ECO:0000256" key="7">
    <source>
        <dbReference type="PIRSR" id="PIRSR000862-1"/>
    </source>
</evidence>
<dbReference type="EMBL" id="ABJB011134207">
    <property type="status" value="NOT_ANNOTATED_CDS"/>
    <property type="molecule type" value="Genomic_DNA"/>
</dbReference>
<dbReference type="Gene3D" id="3.40.50.1820">
    <property type="entry name" value="alpha/beta hydrolase"/>
    <property type="match status" value="1"/>
</dbReference>
<dbReference type="EC" id="3.1.1.3" evidence="9"/>
<evidence type="ECO:0000256" key="4">
    <source>
        <dbReference type="ARBA" id="ARBA00022963"/>
    </source>
</evidence>
<keyword evidence="6" id="KW-0325">Glycoprotein</keyword>
<dbReference type="FunCoup" id="B7QDU6">
    <property type="interactions" value="140"/>
</dbReference>
<evidence type="ECO:0000313" key="10">
    <source>
        <dbReference type="EnsemblMetazoa" id="ISCW012188-PA"/>
    </source>
</evidence>
<dbReference type="EMBL" id="ABJB011020879">
    <property type="status" value="NOT_ANNOTATED_CDS"/>
    <property type="molecule type" value="Genomic_DNA"/>
</dbReference>
<feature type="domain" description="Partial AB-hydrolase lipase" evidence="8">
    <location>
        <begin position="2"/>
        <end position="62"/>
    </location>
</feature>
<name>B7QDU6_IXOSC</name>
<dbReference type="EMBL" id="ABJB010274984">
    <property type="status" value="NOT_ANNOTATED_CDS"/>
    <property type="molecule type" value="Genomic_DNA"/>
</dbReference>
<dbReference type="GO" id="GO:0004806">
    <property type="term" value="F:triacylglycerol lipase activity"/>
    <property type="evidence" value="ECO:0007669"/>
    <property type="project" value="UniProtKB-EC"/>
</dbReference>
<protein>
    <submittedName>
        <fullName evidence="9 10">Gastric triacylglycerol lipase, putative</fullName>
        <ecNumber evidence="9">3.1.1.3</ecNumber>
    </submittedName>
</protein>
<dbReference type="InterPro" id="IPR006693">
    <property type="entry name" value="AB_hydrolase_lipase"/>
</dbReference>
<organism>
    <name type="scientific">Ixodes scapularis</name>
    <name type="common">Black-legged tick</name>
    <name type="synonym">Deer tick</name>
    <dbReference type="NCBI Taxonomy" id="6945"/>
    <lineage>
        <taxon>Eukaryota</taxon>
        <taxon>Metazoa</taxon>
        <taxon>Ecdysozoa</taxon>
        <taxon>Arthropoda</taxon>
        <taxon>Chelicerata</taxon>
        <taxon>Arachnida</taxon>
        <taxon>Acari</taxon>
        <taxon>Parasitiformes</taxon>
        <taxon>Ixodida</taxon>
        <taxon>Ixodoidea</taxon>
        <taxon>Ixodidae</taxon>
        <taxon>Ixodinae</taxon>
        <taxon>Ixodes</taxon>
    </lineage>
</organism>
<dbReference type="SUPFAM" id="SSF53474">
    <property type="entry name" value="alpha/beta-Hydrolases"/>
    <property type="match status" value="1"/>
</dbReference>
<dbReference type="EnsemblMetazoa" id="ISCW012188-RA">
    <property type="protein sequence ID" value="ISCW012188-PA"/>
    <property type="gene ID" value="ISCW012188"/>
</dbReference>
<dbReference type="OrthoDB" id="7958685at2759"/>
<dbReference type="Proteomes" id="UP000001555">
    <property type="component" value="Unassembled WGS sequence"/>
</dbReference>
<gene>
    <name evidence="9" type="ORF">IscW_ISCW012188</name>
</gene>
<reference evidence="9 11" key="1">
    <citation type="submission" date="2008-03" db="EMBL/GenBank/DDBJ databases">
        <title>Annotation of Ixodes scapularis.</title>
        <authorList>
            <consortium name="Ixodes scapularis Genome Project Consortium"/>
            <person name="Caler E."/>
            <person name="Hannick L.I."/>
            <person name="Bidwell S."/>
            <person name="Joardar V."/>
            <person name="Thiagarajan M."/>
            <person name="Amedeo P."/>
            <person name="Galinsky K.J."/>
            <person name="Schobel S."/>
            <person name="Inman J."/>
            <person name="Hostetler J."/>
            <person name="Miller J."/>
            <person name="Hammond M."/>
            <person name="Megy K."/>
            <person name="Lawson D."/>
            <person name="Kodira C."/>
            <person name="Sutton G."/>
            <person name="Meyer J."/>
            <person name="Hill C.A."/>
            <person name="Birren B."/>
            <person name="Nene V."/>
            <person name="Collins F."/>
            <person name="Alarcon-Chaidez F."/>
            <person name="Wikel S."/>
            <person name="Strausberg R."/>
        </authorList>
    </citation>
    <scope>NUCLEOTIDE SEQUENCE [LARGE SCALE GENOMIC DNA]</scope>
    <source>
        <strain evidence="11">Wikel</strain>
        <strain evidence="9">Wikel colony</strain>
    </source>
</reference>
<dbReference type="EMBL" id="ABJB010242144">
    <property type="status" value="NOT_ANNOTATED_CDS"/>
    <property type="molecule type" value="Genomic_DNA"/>
</dbReference>